<dbReference type="Pfam" id="PF04151">
    <property type="entry name" value="PPC"/>
    <property type="match status" value="1"/>
</dbReference>
<evidence type="ECO:0000313" key="2">
    <source>
        <dbReference type="EMBL" id="TXD41156.1"/>
    </source>
</evidence>
<dbReference type="RefSeq" id="WP_230469891.1">
    <property type="nucleotide sequence ID" value="NZ_VOSL01000022.1"/>
</dbReference>
<evidence type="ECO:0000259" key="1">
    <source>
        <dbReference type="Pfam" id="PF04151"/>
    </source>
</evidence>
<sequence>FDTSACTIDPVCGDDTVNQGSESCDGADLGGETCVSQGFDGGTLGCNTSCGFDTSACTTDPVCGDDTVNQGSESCDGTDLGGESCTSLGFAPGTLGCATTCDFDTSACGPLCTDSDNGEPNDTFAEATVLTPGVGYDAAICSGDIDHFTIEAAVGCSIDADLIITGSTFSSSQDIDLELSTQNVRLDKSTAAINNPEAVTGAAPTSRYVLSVEPFNMATTAYTLTANAISCPAAPSCPTDDIFEPNGDHLASYALEGPLAYLDAALCVAETEDWYEIYVQEGCTLDAEISFINADGDLDLYLYAPNSLPDNSNYLDRGYTTGDVEVVNHVATRSGAYLLRVDGFLSNTNTYGFRAEVSCPANLELSCPADDLFAPNHEVATALPIAADDSVDGILCGTRNLTSVSSHSDFYEVVVPETGDLTVTLVSHYPLGDLNVALLGGTGTRLRSTSSLQTYSESFTQFTLFPGTYTLEVFGNSSSDLGKYNLRTSFSATP</sequence>
<evidence type="ECO:0000313" key="3">
    <source>
        <dbReference type="Proteomes" id="UP000321046"/>
    </source>
</evidence>
<dbReference type="EMBL" id="VOSL01000022">
    <property type="protein sequence ID" value="TXD41156.1"/>
    <property type="molecule type" value="Genomic_DNA"/>
</dbReference>
<dbReference type="Gene3D" id="2.60.120.380">
    <property type="match status" value="3"/>
</dbReference>
<dbReference type="InterPro" id="IPR007280">
    <property type="entry name" value="Peptidase_C_arc/bac"/>
</dbReference>
<feature type="domain" description="Peptidase C-terminal archaeal/bacterial" evidence="1">
    <location>
        <begin position="272"/>
        <end position="343"/>
    </location>
</feature>
<protein>
    <recommendedName>
        <fullName evidence="1">Peptidase C-terminal archaeal/bacterial domain-containing protein</fullName>
    </recommendedName>
</protein>
<dbReference type="AlphaFoldDB" id="A0A5C6XDJ4"/>
<organism evidence="2 3">
    <name type="scientific">Lujinxingia vulgaris</name>
    <dbReference type="NCBI Taxonomy" id="2600176"/>
    <lineage>
        <taxon>Bacteria</taxon>
        <taxon>Deltaproteobacteria</taxon>
        <taxon>Bradymonadales</taxon>
        <taxon>Lujinxingiaceae</taxon>
        <taxon>Lujinxingia</taxon>
    </lineage>
</organism>
<dbReference type="Proteomes" id="UP000321046">
    <property type="component" value="Unassembled WGS sequence"/>
</dbReference>
<proteinExistence type="predicted"/>
<name>A0A5C6XDJ4_9DELT</name>
<reference evidence="2 3" key="1">
    <citation type="submission" date="2019-08" db="EMBL/GenBank/DDBJ databases">
        <title>Bradymonadales sp. TMQ2.</title>
        <authorList>
            <person name="Liang Q."/>
        </authorList>
    </citation>
    <scope>NUCLEOTIDE SEQUENCE [LARGE SCALE GENOMIC DNA]</scope>
    <source>
        <strain evidence="2 3">TMQ2</strain>
    </source>
</reference>
<gene>
    <name evidence="2" type="ORF">FRC96_04870</name>
</gene>
<dbReference type="SUPFAM" id="SSF89260">
    <property type="entry name" value="Collagen-binding domain"/>
    <property type="match status" value="1"/>
</dbReference>
<accession>A0A5C6XDJ4</accession>
<feature type="non-terminal residue" evidence="2">
    <location>
        <position position="1"/>
    </location>
</feature>
<comment type="caution">
    <text evidence="2">The sequence shown here is derived from an EMBL/GenBank/DDBJ whole genome shotgun (WGS) entry which is preliminary data.</text>
</comment>